<reference evidence="1" key="1">
    <citation type="submission" date="2021-02" db="EMBL/GenBank/DDBJ databases">
        <authorList>
            <person name="Palmer J.M."/>
        </authorList>
    </citation>
    <scope>NUCLEOTIDE SEQUENCE</scope>
    <source>
        <strain evidence="1">SCRP23</strain>
    </source>
</reference>
<dbReference type="OrthoDB" id="10253041at2759"/>
<organism evidence="1 2">
    <name type="scientific">Phytophthora boehmeriae</name>
    <dbReference type="NCBI Taxonomy" id="109152"/>
    <lineage>
        <taxon>Eukaryota</taxon>
        <taxon>Sar</taxon>
        <taxon>Stramenopiles</taxon>
        <taxon>Oomycota</taxon>
        <taxon>Peronosporomycetes</taxon>
        <taxon>Peronosporales</taxon>
        <taxon>Peronosporaceae</taxon>
        <taxon>Phytophthora</taxon>
    </lineage>
</organism>
<accession>A0A8T1X872</accession>
<gene>
    <name evidence="1" type="ORF">PHYBOEH_000085</name>
</gene>
<keyword evidence="2" id="KW-1185">Reference proteome</keyword>
<evidence type="ECO:0000313" key="1">
    <source>
        <dbReference type="EMBL" id="KAG7402377.1"/>
    </source>
</evidence>
<protein>
    <submittedName>
        <fullName evidence="1">Uncharacterized protein</fullName>
    </submittedName>
</protein>
<proteinExistence type="predicted"/>
<sequence length="202" mass="21963">MASVCTLLTSLRDEDQRSPASVRNLLLELASCCRSGDAKAAIVSDGLELLLSLAADEHVLSNCETLEVLLELLVLLLLDNPKAKTDAARYGALAVAVKCLHELSTRSEGGKRRSRILRRALELVDLLAHTKEAEQKKCQKLVLRQILEVMAHAEEDGSVLLRATDTLGRFVDGSTNRIQLAASERAIPVLIGLLKLVGMMLT</sequence>
<dbReference type="Proteomes" id="UP000693981">
    <property type="component" value="Unassembled WGS sequence"/>
</dbReference>
<dbReference type="EMBL" id="JAGDFL010000001">
    <property type="protein sequence ID" value="KAG7402377.1"/>
    <property type="molecule type" value="Genomic_DNA"/>
</dbReference>
<evidence type="ECO:0000313" key="2">
    <source>
        <dbReference type="Proteomes" id="UP000693981"/>
    </source>
</evidence>
<dbReference type="AlphaFoldDB" id="A0A8T1X872"/>
<name>A0A8T1X872_9STRA</name>
<comment type="caution">
    <text evidence="1">The sequence shown here is derived from an EMBL/GenBank/DDBJ whole genome shotgun (WGS) entry which is preliminary data.</text>
</comment>